<dbReference type="AlphaFoldDB" id="A0A7Z1GTT1"/>
<feature type="domain" description="Protein NO VEIN C-terminal" evidence="2">
    <location>
        <begin position="50"/>
        <end position="141"/>
    </location>
</feature>
<dbReference type="Proteomes" id="UP000221580">
    <property type="component" value="Unassembled WGS sequence"/>
</dbReference>
<gene>
    <name evidence="3" type="ORF">DM05_2167</name>
</gene>
<evidence type="ECO:0000313" key="3">
    <source>
        <dbReference type="EMBL" id="PFG71794.1"/>
    </source>
</evidence>
<reference evidence="3 4" key="2">
    <citation type="submission" date="2017-10" db="EMBL/GenBank/DDBJ databases">
        <title>Bacterial endophytes that colonize and modify switchgrass growth.</title>
        <authorList>
            <person name="Debolt S."/>
        </authorList>
    </citation>
    <scope>NUCLEOTIDE SEQUENCE [LARGE SCALE GENOMIC DNA]</scope>
    <source>
        <strain evidence="3 4">A2-S9</strain>
    </source>
</reference>
<comment type="caution">
    <text evidence="3">The sequence shown here is derived from an EMBL/GenBank/DDBJ whole genome shotgun (WGS) entry which is preliminary data.</text>
</comment>
<dbReference type="Pfam" id="PF13020">
    <property type="entry name" value="NOV_C"/>
    <property type="match status" value="1"/>
</dbReference>
<sequence length="174" mass="19889">MALILLTVAPTRGVEIEPRGGGGGGGGTTNVWLQPLASESERARRVGRRGEELVYRMELQKVRDMGLTNPELYVVWTSQDEPGADYDIRSIDINGQPRWLEVESTPGVDGRFEWPRREFEKALRERDRYELWRVYRVADKELVAKCFTNPARMLGARQITLELGMLRANIEKLD</sequence>
<dbReference type="EMBL" id="PDJN01000001">
    <property type="protein sequence ID" value="PFG71794.1"/>
    <property type="molecule type" value="Genomic_DNA"/>
</dbReference>
<evidence type="ECO:0000313" key="4">
    <source>
        <dbReference type="Proteomes" id="UP000221580"/>
    </source>
</evidence>
<dbReference type="InterPro" id="IPR024975">
    <property type="entry name" value="NOV_C"/>
</dbReference>
<reference evidence="3 4" key="1">
    <citation type="submission" date="2017-09" db="EMBL/GenBank/DDBJ databases">
        <authorList>
            <person name="DeBolt S."/>
            <person name="Huntemann M."/>
            <person name="Clum A."/>
            <person name="Pillay M."/>
            <person name="Palaniappan K."/>
            <person name="Varghese N."/>
            <person name="Mikhailova N."/>
            <person name="Stamatis D."/>
            <person name="Reddy T."/>
            <person name="Daum C."/>
            <person name="Shapiro N."/>
            <person name="Ivanova N."/>
            <person name="Kyrpides N."/>
            <person name="Woyke T."/>
        </authorList>
    </citation>
    <scope>NUCLEOTIDE SEQUENCE [LARGE SCALE GENOMIC DNA]</scope>
    <source>
        <strain evidence="3 4">A2-S9</strain>
    </source>
</reference>
<name>A0A7Z1GTT1_9PSED</name>
<accession>A0A7Z1GTT1</accession>
<dbReference type="RefSeq" id="WP_227432281.1">
    <property type="nucleotide sequence ID" value="NZ_PDJN01000001.1"/>
</dbReference>
<evidence type="ECO:0000256" key="1">
    <source>
        <dbReference type="SAM" id="MobiDB-lite"/>
    </source>
</evidence>
<evidence type="ECO:0000259" key="2">
    <source>
        <dbReference type="Pfam" id="PF13020"/>
    </source>
</evidence>
<feature type="region of interest" description="Disordered" evidence="1">
    <location>
        <begin position="15"/>
        <end position="34"/>
    </location>
</feature>
<proteinExistence type="predicted"/>
<feature type="compositionally biased region" description="Gly residues" evidence="1">
    <location>
        <begin position="19"/>
        <end position="28"/>
    </location>
</feature>
<organism evidence="3 4">
    <name type="scientific">Pseudomonas poae</name>
    <dbReference type="NCBI Taxonomy" id="200451"/>
    <lineage>
        <taxon>Bacteria</taxon>
        <taxon>Pseudomonadati</taxon>
        <taxon>Pseudomonadota</taxon>
        <taxon>Gammaproteobacteria</taxon>
        <taxon>Pseudomonadales</taxon>
        <taxon>Pseudomonadaceae</taxon>
        <taxon>Pseudomonas</taxon>
    </lineage>
</organism>
<protein>
    <submittedName>
        <fullName evidence="3">Uncharacterized protein DUF3883</fullName>
    </submittedName>
</protein>